<proteinExistence type="predicted"/>
<evidence type="ECO:0000313" key="1">
    <source>
        <dbReference type="EMBL" id="KAL1879494.1"/>
    </source>
</evidence>
<name>A0ABR3XUU9_9EURO</name>
<keyword evidence="2" id="KW-1185">Reference proteome</keyword>
<reference evidence="1 2" key="1">
    <citation type="journal article" date="2024" name="IMA Fungus">
        <title>IMA Genome - F19 : A genome assembly and annotation guide to empower mycologists, including annotated draft genome sequences of Ceratocystis pirilliformis, Diaporthe australafricana, Fusarium ophioides, Paecilomyces lecythidis, and Sporothrix stenoceras.</title>
        <authorList>
            <person name="Aylward J."/>
            <person name="Wilson A.M."/>
            <person name="Visagie C.M."/>
            <person name="Spraker J."/>
            <person name="Barnes I."/>
            <person name="Buitendag C."/>
            <person name="Ceriani C."/>
            <person name="Del Mar Angel L."/>
            <person name="du Plessis D."/>
            <person name="Fuchs T."/>
            <person name="Gasser K."/>
            <person name="Kramer D."/>
            <person name="Li W."/>
            <person name="Munsamy K."/>
            <person name="Piso A."/>
            <person name="Price J.L."/>
            <person name="Sonnekus B."/>
            <person name="Thomas C."/>
            <person name="van der Nest A."/>
            <person name="van Dijk A."/>
            <person name="van Heerden A."/>
            <person name="van Vuuren N."/>
            <person name="Yilmaz N."/>
            <person name="Duong T.A."/>
            <person name="van der Merwe N.A."/>
            <person name="Wingfield M.J."/>
            <person name="Wingfield B.D."/>
        </authorList>
    </citation>
    <scope>NUCLEOTIDE SEQUENCE [LARGE SCALE GENOMIC DNA]</scope>
    <source>
        <strain evidence="1 2">CMW 18167</strain>
    </source>
</reference>
<accession>A0ABR3XUU9</accession>
<evidence type="ECO:0000313" key="2">
    <source>
        <dbReference type="Proteomes" id="UP001583193"/>
    </source>
</evidence>
<sequence length="404" mass="46181">MAAVSQWPEIEPVQYTSVREAAKHLRSHCRKVVYHTLKHPFESPRCSYVRDMATQMNQFLTFYLEHANHNEGDYNFAYPMGEDETGDDEDDDEIEDVEEREGTIYDDAPRDWEGDDSAFTLTVPGVQHIGNVGSDPEDNHAIHNLPTSSYFSVGPTLVERPPMETSALDFRMKIRWEGVSFPYKGRTNKYMYDSVENAIRTSEDPMIENLDIAGVEKRGVKDLDVHLWSVDDRKVLISRAASWLRRTKSGTNAIIMDDKFSVVIKHAQRELFDGTPSAIKAQLVQQNDNLMDGANIVYLGWLQGKPEPRESSAFLISFKDIEHANALIHSGVEMGGRMFVAARYRPNCNVIQCQKCFFFGHFVEGCKRPERCPCCSGDHSRFDCDILREKRRVFCAWAHTQPIL</sequence>
<comment type="caution">
    <text evidence="1">The sequence shown here is derived from an EMBL/GenBank/DDBJ whole genome shotgun (WGS) entry which is preliminary data.</text>
</comment>
<dbReference type="EMBL" id="JAVDPF010000010">
    <property type="protein sequence ID" value="KAL1879494.1"/>
    <property type="molecule type" value="Genomic_DNA"/>
</dbReference>
<organism evidence="1 2">
    <name type="scientific">Paecilomyces lecythidis</name>
    <dbReference type="NCBI Taxonomy" id="3004212"/>
    <lineage>
        <taxon>Eukaryota</taxon>
        <taxon>Fungi</taxon>
        <taxon>Dikarya</taxon>
        <taxon>Ascomycota</taxon>
        <taxon>Pezizomycotina</taxon>
        <taxon>Eurotiomycetes</taxon>
        <taxon>Eurotiomycetidae</taxon>
        <taxon>Eurotiales</taxon>
        <taxon>Thermoascaceae</taxon>
        <taxon>Paecilomyces</taxon>
    </lineage>
</organism>
<dbReference type="Proteomes" id="UP001583193">
    <property type="component" value="Unassembled WGS sequence"/>
</dbReference>
<gene>
    <name evidence="1" type="ORF">Plec18167_003951</name>
</gene>
<protein>
    <submittedName>
        <fullName evidence="1">Uncharacterized protein</fullName>
    </submittedName>
</protein>